<evidence type="ECO:0000313" key="4">
    <source>
        <dbReference type="Proteomes" id="UP001168990"/>
    </source>
</evidence>
<keyword evidence="2" id="KW-0732">Signal</keyword>
<feature type="signal peptide" evidence="2">
    <location>
        <begin position="1"/>
        <end position="20"/>
    </location>
</feature>
<evidence type="ECO:0000313" key="3">
    <source>
        <dbReference type="EMBL" id="KAK0176836.1"/>
    </source>
</evidence>
<reference evidence="3" key="1">
    <citation type="journal article" date="2023" name="bioRxiv">
        <title>Scaffold-level genome assemblies of two parasitoid biocontrol wasps reveal the parthenogenesis mechanism and an associated novel virus.</title>
        <authorList>
            <person name="Inwood S."/>
            <person name="Skelly J."/>
            <person name="Guhlin J."/>
            <person name="Harrop T."/>
            <person name="Goldson S."/>
            <person name="Dearden P."/>
        </authorList>
    </citation>
    <scope>NUCLEOTIDE SEQUENCE</scope>
    <source>
        <strain evidence="3">Irish</strain>
        <tissue evidence="3">Whole body</tissue>
    </source>
</reference>
<feature type="chain" id="PRO_5041289297" evidence="2">
    <location>
        <begin position="21"/>
        <end position="547"/>
    </location>
</feature>
<feature type="compositionally biased region" description="Basic residues" evidence="1">
    <location>
        <begin position="87"/>
        <end position="96"/>
    </location>
</feature>
<comment type="caution">
    <text evidence="3">The sequence shown here is derived from an EMBL/GenBank/DDBJ whole genome shotgun (WGS) entry which is preliminary data.</text>
</comment>
<reference evidence="3" key="2">
    <citation type="submission" date="2023-03" db="EMBL/GenBank/DDBJ databases">
        <authorList>
            <person name="Inwood S.N."/>
            <person name="Skelly J.G."/>
            <person name="Guhlin J."/>
            <person name="Harrop T.W.R."/>
            <person name="Goldson S.G."/>
            <person name="Dearden P.K."/>
        </authorList>
    </citation>
    <scope>NUCLEOTIDE SEQUENCE</scope>
    <source>
        <strain evidence="3">Irish</strain>
        <tissue evidence="3">Whole body</tissue>
    </source>
</reference>
<protein>
    <submittedName>
        <fullName evidence="3">Uncharacterized protein</fullName>
    </submittedName>
</protein>
<proteinExistence type="predicted"/>
<dbReference type="Proteomes" id="UP001168990">
    <property type="component" value="Unassembled WGS sequence"/>
</dbReference>
<organism evidence="3 4">
    <name type="scientific">Microctonus aethiopoides</name>
    <dbReference type="NCBI Taxonomy" id="144406"/>
    <lineage>
        <taxon>Eukaryota</taxon>
        <taxon>Metazoa</taxon>
        <taxon>Ecdysozoa</taxon>
        <taxon>Arthropoda</taxon>
        <taxon>Hexapoda</taxon>
        <taxon>Insecta</taxon>
        <taxon>Pterygota</taxon>
        <taxon>Neoptera</taxon>
        <taxon>Endopterygota</taxon>
        <taxon>Hymenoptera</taxon>
        <taxon>Apocrita</taxon>
        <taxon>Ichneumonoidea</taxon>
        <taxon>Braconidae</taxon>
        <taxon>Euphorinae</taxon>
        <taxon>Microctonus</taxon>
    </lineage>
</organism>
<evidence type="ECO:0000256" key="1">
    <source>
        <dbReference type="SAM" id="MobiDB-lite"/>
    </source>
</evidence>
<dbReference type="EMBL" id="JAQQBS010000001">
    <property type="protein sequence ID" value="KAK0176836.1"/>
    <property type="molecule type" value="Genomic_DNA"/>
</dbReference>
<keyword evidence="4" id="KW-1185">Reference proteome</keyword>
<feature type="region of interest" description="Disordered" evidence="1">
    <location>
        <begin position="79"/>
        <end position="98"/>
    </location>
</feature>
<sequence length="547" mass="61445">MGRLVAVLIIILVTLNYSLCDSSIEQIKVDDGNNNVPVNILKRNNKNSENNTLTLTKQLEDEQTATNDNSQVSLMRTSRTAMNKPLSRSHSKRKHGCSNGVKHGCKGKNFDLLIDFFKHSSYILKGFMDEIGNVLNWWGIAIGNLKNTLKQKKIEGISNGQIEMMAQGLPIIKNRIFELMGFFSEFFNFNKNTNYQDPSNKMNGGIKDSLENIKYLATLFTTLLKESHLMENNNSNNKLSKINDYFDSFPAEQCGILDQGLVSGYGDININGNFNKNPGHNNDIDILKDQTHMLQIMWDYINQLPAIFTLIFEIIGELFIGIDSTSTPSGSNNGQNNLPLPLPPWQSLLHCQTQSNQNQFPYLSGEFDVKNTFTGNIFPSNGHGSPSVPISEPYFIKKHFNDLNTPSSANYKGPHPAYNAQLGYGLTPANGNVLNRGYPQEKSRLPTLPDNHWLNVQIPMERSTVLQLLGATQLVVGDIIILNLTENIMLVGRVDNYVNHIIFNVIHRGVSLKSSYGQTHIWNLSYRDLSHNSRIYNGIMGYLGCHN</sequence>
<gene>
    <name evidence="3" type="ORF">PV328_000938</name>
</gene>
<name>A0AA39FWI5_9HYME</name>
<dbReference type="AlphaFoldDB" id="A0AA39FWI5"/>
<accession>A0AA39FWI5</accession>
<evidence type="ECO:0000256" key="2">
    <source>
        <dbReference type="SAM" id="SignalP"/>
    </source>
</evidence>